<organism evidence="1">
    <name type="scientific">Schistosoma curassoni</name>
    <dbReference type="NCBI Taxonomy" id="6186"/>
    <lineage>
        <taxon>Eukaryota</taxon>
        <taxon>Metazoa</taxon>
        <taxon>Spiralia</taxon>
        <taxon>Lophotrochozoa</taxon>
        <taxon>Platyhelminthes</taxon>
        <taxon>Trematoda</taxon>
        <taxon>Digenea</taxon>
        <taxon>Strigeidida</taxon>
        <taxon>Schistosomatoidea</taxon>
        <taxon>Schistosomatidae</taxon>
        <taxon>Schistosoma</taxon>
    </lineage>
</organism>
<dbReference type="AlphaFoldDB" id="A0A183JR93"/>
<protein>
    <submittedName>
        <fullName evidence="1">Transcriptional regulator</fullName>
    </submittedName>
</protein>
<evidence type="ECO:0000313" key="1">
    <source>
        <dbReference type="WBParaSite" id="SCUD_0000523201-mRNA-1"/>
    </source>
</evidence>
<dbReference type="WBParaSite" id="SCUD_0000523201-mRNA-1">
    <property type="protein sequence ID" value="SCUD_0000523201-mRNA-1"/>
    <property type="gene ID" value="SCUD_0000523201"/>
</dbReference>
<sequence length="87" mass="10182">MNLELDYLLHRNALTIYIQQNLLSPDQLSQICEQKIMAVIRNLALNTSRLIHIKVLHLLVRSMQVENNHTNQPHCHIYSHNLVVFSN</sequence>
<accession>A0A183JR93</accession>
<name>A0A183JR93_9TREM</name>
<reference evidence="1" key="1">
    <citation type="submission" date="2016-06" db="UniProtKB">
        <authorList>
            <consortium name="WormBaseParasite"/>
        </authorList>
    </citation>
    <scope>IDENTIFICATION</scope>
</reference>
<proteinExistence type="predicted"/>